<keyword evidence="7" id="KW-1185">Reference proteome</keyword>
<sequence>MGSSISKHISKNRRSRPKYPLPLPTPPVEISGSLNRYIQPRNLIPVRSLPSSFLRLPNELLLEIANHLDTPRDLHALMHVNKRLAFLLDHLLSDILLHTYQMSAKPAILFSAKTRYPNSLVLRLIRLGVDLNRFSCNCSGTTTYCRCMPPLYTAIIYSNETMVDSLLRHGARINVPYGTNGDNAVHLAIQTTKLGSGYFEVPRKADLRILRMLLGGGRLQTMNDPASLNGIGLSWLNMAIRSCLRSNITIVEPFLSRGLCVDVADQERELTPLHVAVLNNRVDLAALLLKLGADHKTTDSKGRTPFGTACNRPNCALIDLLLRCDPSLIDTVVGEGGETAEACLERKIERLLLNEDHESDYFLGEMRRRQEMLTKLKKLSEARRNSFLTKSLLQIYYNSL</sequence>
<keyword evidence="2 3" id="KW-0040">ANK repeat</keyword>
<accession>A0ABR3G579</accession>
<dbReference type="SMART" id="SM00248">
    <property type="entry name" value="ANK"/>
    <property type="match status" value="4"/>
</dbReference>
<dbReference type="PROSITE" id="PS50088">
    <property type="entry name" value="ANK_REPEAT"/>
    <property type="match status" value="1"/>
</dbReference>
<evidence type="ECO:0000256" key="2">
    <source>
        <dbReference type="ARBA" id="ARBA00023043"/>
    </source>
</evidence>
<reference evidence="6 7" key="1">
    <citation type="submission" date="2024-02" db="EMBL/GenBank/DDBJ databases">
        <title>Discinaceae phylogenomics.</title>
        <authorList>
            <person name="Dirks A.C."/>
            <person name="James T.Y."/>
        </authorList>
    </citation>
    <scope>NUCLEOTIDE SEQUENCE [LARGE SCALE GENOMIC DNA]</scope>
    <source>
        <strain evidence="6 7">ACD0624</strain>
    </source>
</reference>
<dbReference type="SMART" id="SM00256">
    <property type="entry name" value="FBOX"/>
    <property type="match status" value="1"/>
</dbReference>
<keyword evidence="1" id="KW-0677">Repeat</keyword>
<comment type="caution">
    <text evidence="6">The sequence shown here is derived from an EMBL/GenBank/DDBJ whole genome shotgun (WGS) entry which is preliminary data.</text>
</comment>
<feature type="repeat" description="ANK" evidence="3">
    <location>
        <begin position="268"/>
        <end position="300"/>
    </location>
</feature>
<dbReference type="Proteomes" id="UP001447188">
    <property type="component" value="Unassembled WGS sequence"/>
</dbReference>
<organism evidence="6 7">
    <name type="scientific">Discina gigas</name>
    <dbReference type="NCBI Taxonomy" id="1032678"/>
    <lineage>
        <taxon>Eukaryota</taxon>
        <taxon>Fungi</taxon>
        <taxon>Dikarya</taxon>
        <taxon>Ascomycota</taxon>
        <taxon>Pezizomycotina</taxon>
        <taxon>Pezizomycetes</taxon>
        <taxon>Pezizales</taxon>
        <taxon>Discinaceae</taxon>
        <taxon>Discina</taxon>
    </lineage>
</organism>
<dbReference type="InterPro" id="IPR002110">
    <property type="entry name" value="Ankyrin_rpt"/>
</dbReference>
<evidence type="ECO:0000313" key="7">
    <source>
        <dbReference type="Proteomes" id="UP001447188"/>
    </source>
</evidence>
<name>A0ABR3G579_9PEZI</name>
<dbReference type="PANTHER" id="PTHR24198">
    <property type="entry name" value="ANKYRIN REPEAT AND PROTEIN KINASE DOMAIN-CONTAINING PROTEIN"/>
    <property type="match status" value="1"/>
</dbReference>
<dbReference type="CDD" id="cd09917">
    <property type="entry name" value="F-box_SF"/>
    <property type="match status" value="1"/>
</dbReference>
<evidence type="ECO:0000313" key="6">
    <source>
        <dbReference type="EMBL" id="KAL0630976.1"/>
    </source>
</evidence>
<feature type="region of interest" description="Disordered" evidence="4">
    <location>
        <begin position="1"/>
        <end position="24"/>
    </location>
</feature>
<dbReference type="Pfam" id="PF12937">
    <property type="entry name" value="F-box-like"/>
    <property type="match status" value="1"/>
</dbReference>
<evidence type="ECO:0000259" key="5">
    <source>
        <dbReference type="PROSITE" id="PS50181"/>
    </source>
</evidence>
<dbReference type="SUPFAM" id="SSF81383">
    <property type="entry name" value="F-box domain"/>
    <property type="match status" value="1"/>
</dbReference>
<evidence type="ECO:0000256" key="1">
    <source>
        <dbReference type="ARBA" id="ARBA00022737"/>
    </source>
</evidence>
<dbReference type="PROSITE" id="PS50181">
    <property type="entry name" value="FBOX"/>
    <property type="match status" value="1"/>
</dbReference>
<dbReference type="PANTHER" id="PTHR24198:SF165">
    <property type="entry name" value="ANKYRIN REPEAT-CONTAINING PROTEIN-RELATED"/>
    <property type="match status" value="1"/>
</dbReference>
<evidence type="ECO:0000256" key="4">
    <source>
        <dbReference type="SAM" id="MobiDB-lite"/>
    </source>
</evidence>
<protein>
    <submittedName>
        <fullName evidence="6">B-cell lymphoma 3 protein</fullName>
    </submittedName>
</protein>
<dbReference type="Pfam" id="PF12796">
    <property type="entry name" value="Ank_2"/>
    <property type="match status" value="1"/>
</dbReference>
<evidence type="ECO:0000256" key="3">
    <source>
        <dbReference type="PROSITE-ProRule" id="PRU00023"/>
    </source>
</evidence>
<dbReference type="PROSITE" id="PS50297">
    <property type="entry name" value="ANK_REP_REGION"/>
    <property type="match status" value="1"/>
</dbReference>
<dbReference type="InterPro" id="IPR036770">
    <property type="entry name" value="Ankyrin_rpt-contain_sf"/>
</dbReference>
<dbReference type="EMBL" id="JBBBZM010000324">
    <property type="protein sequence ID" value="KAL0630976.1"/>
    <property type="molecule type" value="Genomic_DNA"/>
</dbReference>
<feature type="compositionally biased region" description="Basic residues" evidence="4">
    <location>
        <begin position="8"/>
        <end position="17"/>
    </location>
</feature>
<feature type="domain" description="F-box" evidence="5">
    <location>
        <begin position="50"/>
        <end position="100"/>
    </location>
</feature>
<dbReference type="Gene3D" id="1.25.40.20">
    <property type="entry name" value="Ankyrin repeat-containing domain"/>
    <property type="match status" value="1"/>
</dbReference>
<gene>
    <name evidence="6" type="primary">BCL3_4</name>
    <name evidence="6" type="ORF">Q9L58_010173</name>
</gene>
<dbReference type="InterPro" id="IPR001810">
    <property type="entry name" value="F-box_dom"/>
</dbReference>
<dbReference type="InterPro" id="IPR036047">
    <property type="entry name" value="F-box-like_dom_sf"/>
</dbReference>
<proteinExistence type="predicted"/>
<dbReference type="SUPFAM" id="SSF48403">
    <property type="entry name" value="Ankyrin repeat"/>
    <property type="match status" value="1"/>
</dbReference>